<gene>
    <name evidence="2" type="ORF">B0H17DRAFT_400443</name>
</gene>
<keyword evidence="1" id="KW-0175">Coiled coil</keyword>
<proteinExistence type="predicted"/>
<evidence type="ECO:0000313" key="2">
    <source>
        <dbReference type="EMBL" id="KAJ7696504.1"/>
    </source>
</evidence>
<dbReference type="AlphaFoldDB" id="A0AAD7DPA3"/>
<keyword evidence="3" id="KW-1185">Reference proteome</keyword>
<dbReference type="Proteomes" id="UP001221757">
    <property type="component" value="Unassembled WGS sequence"/>
</dbReference>
<organism evidence="2 3">
    <name type="scientific">Mycena rosella</name>
    <name type="common">Pink bonnet</name>
    <name type="synonym">Agaricus rosellus</name>
    <dbReference type="NCBI Taxonomy" id="1033263"/>
    <lineage>
        <taxon>Eukaryota</taxon>
        <taxon>Fungi</taxon>
        <taxon>Dikarya</taxon>
        <taxon>Basidiomycota</taxon>
        <taxon>Agaricomycotina</taxon>
        <taxon>Agaricomycetes</taxon>
        <taxon>Agaricomycetidae</taxon>
        <taxon>Agaricales</taxon>
        <taxon>Marasmiineae</taxon>
        <taxon>Mycenaceae</taxon>
        <taxon>Mycena</taxon>
    </lineage>
</organism>
<evidence type="ECO:0000313" key="3">
    <source>
        <dbReference type="Proteomes" id="UP001221757"/>
    </source>
</evidence>
<accession>A0AAD7DPA3</accession>
<name>A0AAD7DPA3_MYCRO</name>
<sequence>MPRPACPECRAPIAVDDPEPIYLDIVASKPLEIMVADGISRMDQNSPLVSVRTAARKLKQVTDQPRVDARALESLLVALDDFNKRIVPIFAKAKSQQTEIVTLKKQLASMEEVKAQAEKATQLSGEVTHLRTDGVKLRQELKDASMQRDLAVKRATEADAQERELRENARTKDGVHAQEIRRLKGLLERNAEDRSTQRNKIQSLQQERDQLLDELRSQNRDIRGNDSGYADDLEIEVRGIFTSLFTS</sequence>
<reference evidence="2" key="1">
    <citation type="submission" date="2023-03" db="EMBL/GenBank/DDBJ databases">
        <title>Massive genome expansion in bonnet fungi (Mycena s.s.) driven by repeated elements and novel gene families across ecological guilds.</title>
        <authorList>
            <consortium name="Lawrence Berkeley National Laboratory"/>
            <person name="Harder C.B."/>
            <person name="Miyauchi S."/>
            <person name="Viragh M."/>
            <person name="Kuo A."/>
            <person name="Thoen E."/>
            <person name="Andreopoulos B."/>
            <person name="Lu D."/>
            <person name="Skrede I."/>
            <person name="Drula E."/>
            <person name="Henrissat B."/>
            <person name="Morin E."/>
            <person name="Kohler A."/>
            <person name="Barry K."/>
            <person name="LaButti K."/>
            <person name="Morin E."/>
            <person name="Salamov A."/>
            <person name="Lipzen A."/>
            <person name="Mereny Z."/>
            <person name="Hegedus B."/>
            <person name="Baldrian P."/>
            <person name="Stursova M."/>
            <person name="Weitz H."/>
            <person name="Taylor A."/>
            <person name="Grigoriev I.V."/>
            <person name="Nagy L.G."/>
            <person name="Martin F."/>
            <person name="Kauserud H."/>
        </authorList>
    </citation>
    <scope>NUCLEOTIDE SEQUENCE</scope>
    <source>
        <strain evidence="2">CBHHK067</strain>
    </source>
</reference>
<comment type="caution">
    <text evidence="2">The sequence shown here is derived from an EMBL/GenBank/DDBJ whole genome shotgun (WGS) entry which is preliminary data.</text>
</comment>
<evidence type="ECO:0000256" key="1">
    <source>
        <dbReference type="SAM" id="Coils"/>
    </source>
</evidence>
<feature type="coiled-coil region" evidence="1">
    <location>
        <begin position="93"/>
        <end position="123"/>
    </location>
</feature>
<feature type="coiled-coil region" evidence="1">
    <location>
        <begin position="187"/>
        <end position="221"/>
    </location>
</feature>
<dbReference type="EMBL" id="JARKIE010000034">
    <property type="protein sequence ID" value="KAJ7696504.1"/>
    <property type="molecule type" value="Genomic_DNA"/>
</dbReference>
<protein>
    <submittedName>
        <fullName evidence="2">Uncharacterized protein</fullName>
    </submittedName>
</protein>